<organism evidence="2 3">
    <name type="scientific">Populus alba x Populus x berolinensis</name>
    <dbReference type="NCBI Taxonomy" id="444605"/>
    <lineage>
        <taxon>Eukaryota</taxon>
        <taxon>Viridiplantae</taxon>
        <taxon>Streptophyta</taxon>
        <taxon>Embryophyta</taxon>
        <taxon>Tracheophyta</taxon>
        <taxon>Spermatophyta</taxon>
        <taxon>Magnoliopsida</taxon>
        <taxon>eudicotyledons</taxon>
        <taxon>Gunneridae</taxon>
        <taxon>Pentapetalae</taxon>
        <taxon>rosids</taxon>
        <taxon>fabids</taxon>
        <taxon>Malpighiales</taxon>
        <taxon>Salicaceae</taxon>
        <taxon>Saliceae</taxon>
        <taxon>Populus</taxon>
    </lineage>
</organism>
<accession>A0AAD6LII0</accession>
<reference evidence="2 3" key="1">
    <citation type="journal article" date="2023" name="Mol. Ecol. Resour.">
        <title>Chromosome-level genome assembly of a triploid poplar Populus alba 'Berolinensis'.</title>
        <authorList>
            <person name="Chen S."/>
            <person name="Yu Y."/>
            <person name="Wang X."/>
            <person name="Wang S."/>
            <person name="Zhang T."/>
            <person name="Zhou Y."/>
            <person name="He R."/>
            <person name="Meng N."/>
            <person name="Wang Y."/>
            <person name="Liu W."/>
            <person name="Liu Z."/>
            <person name="Liu J."/>
            <person name="Guo Q."/>
            <person name="Huang H."/>
            <person name="Sederoff R.R."/>
            <person name="Wang G."/>
            <person name="Qu G."/>
            <person name="Chen S."/>
        </authorList>
    </citation>
    <scope>NUCLEOTIDE SEQUENCE [LARGE SCALE GENOMIC DNA]</scope>
    <source>
        <strain evidence="2">SC-2020</strain>
    </source>
</reference>
<evidence type="ECO:0000313" key="2">
    <source>
        <dbReference type="EMBL" id="KAJ6967680.1"/>
    </source>
</evidence>
<dbReference type="AlphaFoldDB" id="A0AAD6LII0"/>
<proteinExistence type="predicted"/>
<evidence type="ECO:0000313" key="3">
    <source>
        <dbReference type="Proteomes" id="UP001164929"/>
    </source>
</evidence>
<name>A0AAD6LII0_9ROSI</name>
<protein>
    <submittedName>
        <fullName evidence="2">Uncharacterized protein</fullName>
    </submittedName>
</protein>
<gene>
    <name evidence="2" type="ORF">NC653_035795</name>
</gene>
<keyword evidence="3" id="KW-1185">Reference proteome</keyword>
<dbReference type="EMBL" id="JAQIZT010000016">
    <property type="protein sequence ID" value="KAJ6967680.1"/>
    <property type="molecule type" value="Genomic_DNA"/>
</dbReference>
<comment type="caution">
    <text evidence="2">The sequence shown here is derived from an EMBL/GenBank/DDBJ whole genome shotgun (WGS) entry which is preliminary data.</text>
</comment>
<dbReference type="Proteomes" id="UP001164929">
    <property type="component" value="Chromosome 16"/>
</dbReference>
<evidence type="ECO:0000256" key="1">
    <source>
        <dbReference type="SAM" id="MobiDB-lite"/>
    </source>
</evidence>
<sequence>MVNRCMNLILNFLPPSWDPLAILDCLLGPFPLSRWSQEPVFTLTIYHTNHRGRQRYLPKVTISNHRRWWPNLPFTEPGPQLQDNSSSFPSGDDKTTVNQ</sequence>
<feature type="region of interest" description="Disordered" evidence="1">
    <location>
        <begin position="73"/>
        <end position="99"/>
    </location>
</feature>